<proteinExistence type="predicted"/>
<dbReference type="RefSeq" id="WP_260747834.1">
    <property type="nucleotide sequence ID" value="NZ_CP092109.1"/>
</dbReference>
<protein>
    <submittedName>
        <fullName evidence="1">Uncharacterized protein</fullName>
    </submittedName>
</protein>
<reference evidence="1" key="1">
    <citation type="journal article" date="2022" name="Environ. Microbiol.">
        <title>Geoalkalibacter halelectricus SAP #1 sp. nov. possessing extracellular electron transfer and mineral#reducing capabilities from a haloalkaline environment.</title>
        <authorList>
            <person name="Yadav S."/>
            <person name="Singh R."/>
            <person name="Sundharam S.S."/>
            <person name="Chaudhary S."/>
            <person name="Krishnamurthi S."/>
            <person name="Patil S.A."/>
        </authorList>
    </citation>
    <scope>NUCLEOTIDE SEQUENCE</scope>
    <source>
        <strain evidence="1">SAP-1</strain>
    </source>
</reference>
<dbReference type="EMBL" id="CP092109">
    <property type="protein sequence ID" value="UWZ79482.1"/>
    <property type="molecule type" value="Genomic_DNA"/>
</dbReference>
<dbReference type="Pfam" id="PF07042">
    <property type="entry name" value="TrfA"/>
    <property type="match status" value="1"/>
</dbReference>
<dbReference type="InterPro" id="IPR010751">
    <property type="entry name" value="TrfA"/>
</dbReference>
<name>A0ABY5ZK05_9BACT</name>
<accession>A0ABY5ZK05</accession>
<sequence length="129" mass="14697">MADQTPLRQGGHGLEDLHPDLRDSIARIHESLAKQPRLLPQWSEAERAAPNEILRSALFTARNRNQPRPYLKESPIVVIGEGEIRYRGEELRQDDELVWLHLLHLAKGKALGECVEFTPYAFSRPLAGR</sequence>
<keyword evidence="2" id="KW-1185">Reference proteome</keyword>
<evidence type="ECO:0000313" key="2">
    <source>
        <dbReference type="Proteomes" id="UP001060414"/>
    </source>
</evidence>
<dbReference type="Proteomes" id="UP001060414">
    <property type="component" value="Chromosome"/>
</dbReference>
<gene>
    <name evidence="1" type="ORF">L9S41_17630</name>
</gene>
<organism evidence="1 2">
    <name type="scientific">Geoalkalibacter halelectricus</name>
    <dbReference type="NCBI Taxonomy" id="2847045"/>
    <lineage>
        <taxon>Bacteria</taxon>
        <taxon>Pseudomonadati</taxon>
        <taxon>Thermodesulfobacteriota</taxon>
        <taxon>Desulfuromonadia</taxon>
        <taxon>Desulfuromonadales</taxon>
        <taxon>Geoalkalibacteraceae</taxon>
        <taxon>Geoalkalibacter</taxon>
    </lineage>
</organism>
<evidence type="ECO:0000313" key="1">
    <source>
        <dbReference type="EMBL" id="UWZ79482.1"/>
    </source>
</evidence>